<comment type="caution">
    <text evidence="1">The sequence shown here is derived from an EMBL/GenBank/DDBJ whole genome shotgun (WGS) entry which is preliminary data.</text>
</comment>
<dbReference type="STRING" id="314230.DSM3645_10862"/>
<dbReference type="AlphaFoldDB" id="A3ZSM0"/>
<dbReference type="HOGENOM" id="CLU_3340782_0_0_0"/>
<evidence type="ECO:0000313" key="1">
    <source>
        <dbReference type="EMBL" id="EAQ80340.1"/>
    </source>
</evidence>
<sequence length="37" mass="4353">MAELHDREYKQEEHRQYQSGFYQSCAAAIGSSYFAYS</sequence>
<organism evidence="1 2">
    <name type="scientific">Blastopirellula marina DSM 3645</name>
    <dbReference type="NCBI Taxonomy" id="314230"/>
    <lineage>
        <taxon>Bacteria</taxon>
        <taxon>Pseudomonadati</taxon>
        <taxon>Planctomycetota</taxon>
        <taxon>Planctomycetia</taxon>
        <taxon>Pirellulales</taxon>
        <taxon>Pirellulaceae</taxon>
        <taxon>Blastopirellula</taxon>
    </lineage>
</organism>
<dbReference type="EMBL" id="AANZ01000009">
    <property type="protein sequence ID" value="EAQ80340.1"/>
    <property type="molecule type" value="Genomic_DNA"/>
</dbReference>
<proteinExistence type="predicted"/>
<evidence type="ECO:0000313" key="2">
    <source>
        <dbReference type="Proteomes" id="UP000004358"/>
    </source>
</evidence>
<gene>
    <name evidence="1" type="ORF">DSM3645_10862</name>
</gene>
<accession>A3ZSM0</accession>
<reference evidence="1 2" key="1">
    <citation type="submission" date="2006-02" db="EMBL/GenBank/DDBJ databases">
        <authorList>
            <person name="Amann R."/>
            <person name="Ferriera S."/>
            <person name="Johnson J."/>
            <person name="Kravitz S."/>
            <person name="Halpern A."/>
            <person name="Remington K."/>
            <person name="Beeson K."/>
            <person name="Tran B."/>
            <person name="Rogers Y.-H."/>
            <person name="Friedman R."/>
            <person name="Venter J.C."/>
        </authorList>
    </citation>
    <scope>NUCLEOTIDE SEQUENCE [LARGE SCALE GENOMIC DNA]</scope>
    <source>
        <strain evidence="1 2">DSM 3645</strain>
    </source>
</reference>
<protein>
    <submittedName>
        <fullName evidence="1">Uncharacterized protein</fullName>
    </submittedName>
</protein>
<name>A3ZSM0_9BACT</name>
<dbReference type="Proteomes" id="UP000004358">
    <property type="component" value="Unassembled WGS sequence"/>
</dbReference>